<keyword evidence="2" id="KW-1185">Reference proteome</keyword>
<dbReference type="VEuPathDB" id="FungiDB:BD410DRAFT_324132"/>
<accession>A0A4Y7Q124</accession>
<proteinExistence type="predicted"/>
<sequence length="162" mass="18602">MRVVHSSSRSQRPNLIHVRLVHLWHIMSNRTTEQSVVVVPTMLVGAATLHNTPALQSSQSNWKFYNRHRSDSLHKSRPSVYPWMPSTFKGLTNFYATSKQLTTSINRERERVMVTDGLPTAYFPRNQYLRGHCVCLSRSRDLTPLNHSRTVLLGPELQIHSG</sequence>
<dbReference type="Proteomes" id="UP000294933">
    <property type="component" value="Unassembled WGS sequence"/>
</dbReference>
<gene>
    <name evidence="1" type="ORF">BD410DRAFT_324132</name>
</gene>
<dbReference type="EMBL" id="ML170184">
    <property type="protein sequence ID" value="TDL21006.1"/>
    <property type="molecule type" value="Genomic_DNA"/>
</dbReference>
<evidence type="ECO:0000313" key="1">
    <source>
        <dbReference type="EMBL" id="TDL21006.1"/>
    </source>
</evidence>
<protein>
    <submittedName>
        <fullName evidence="1">Uncharacterized protein</fullName>
    </submittedName>
</protein>
<dbReference type="AlphaFoldDB" id="A0A4Y7Q124"/>
<reference evidence="1 2" key="1">
    <citation type="submission" date="2018-06" db="EMBL/GenBank/DDBJ databases">
        <title>A transcriptomic atlas of mushroom development highlights an independent origin of complex multicellularity.</title>
        <authorList>
            <consortium name="DOE Joint Genome Institute"/>
            <person name="Krizsan K."/>
            <person name="Almasi E."/>
            <person name="Merenyi Z."/>
            <person name="Sahu N."/>
            <person name="Viragh M."/>
            <person name="Koszo T."/>
            <person name="Mondo S."/>
            <person name="Kiss B."/>
            <person name="Balint B."/>
            <person name="Kues U."/>
            <person name="Barry K."/>
            <person name="Hegedus J.C."/>
            <person name="Henrissat B."/>
            <person name="Johnson J."/>
            <person name="Lipzen A."/>
            <person name="Ohm R."/>
            <person name="Nagy I."/>
            <person name="Pangilinan J."/>
            <person name="Yan J."/>
            <person name="Xiong Y."/>
            <person name="Grigoriev I.V."/>
            <person name="Hibbett D.S."/>
            <person name="Nagy L.G."/>
        </authorList>
    </citation>
    <scope>NUCLEOTIDE SEQUENCE [LARGE SCALE GENOMIC DNA]</scope>
    <source>
        <strain evidence="1 2">SZMC22713</strain>
    </source>
</reference>
<name>A0A4Y7Q124_9AGAM</name>
<evidence type="ECO:0000313" key="2">
    <source>
        <dbReference type="Proteomes" id="UP000294933"/>
    </source>
</evidence>
<organism evidence="1 2">
    <name type="scientific">Rickenella mellea</name>
    <dbReference type="NCBI Taxonomy" id="50990"/>
    <lineage>
        <taxon>Eukaryota</taxon>
        <taxon>Fungi</taxon>
        <taxon>Dikarya</taxon>
        <taxon>Basidiomycota</taxon>
        <taxon>Agaricomycotina</taxon>
        <taxon>Agaricomycetes</taxon>
        <taxon>Hymenochaetales</taxon>
        <taxon>Rickenellaceae</taxon>
        <taxon>Rickenella</taxon>
    </lineage>
</organism>